<name>X1HQJ3_9ZZZZ</name>
<evidence type="ECO:0000313" key="1">
    <source>
        <dbReference type="EMBL" id="GAH71757.1"/>
    </source>
</evidence>
<proteinExistence type="predicted"/>
<comment type="caution">
    <text evidence="1">The sequence shown here is derived from an EMBL/GenBank/DDBJ whole genome shotgun (WGS) entry which is preliminary data.</text>
</comment>
<gene>
    <name evidence="1" type="ORF">S03H2_41663</name>
</gene>
<organism evidence="1">
    <name type="scientific">marine sediment metagenome</name>
    <dbReference type="NCBI Taxonomy" id="412755"/>
    <lineage>
        <taxon>unclassified sequences</taxon>
        <taxon>metagenomes</taxon>
        <taxon>ecological metagenomes</taxon>
    </lineage>
</organism>
<accession>X1HQJ3</accession>
<sequence length="65" mass="7333">PGMSPGKKVIRHVLAYEFLFKEELYHKTSKALGHLGKIAEWDVVKIAVFIKAAFQEDSMEVCIPS</sequence>
<protein>
    <submittedName>
        <fullName evidence="1">Uncharacterized protein</fullName>
    </submittedName>
</protein>
<reference evidence="1" key="1">
    <citation type="journal article" date="2014" name="Front. Microbiol.">
        <title>High frequency of phylogenetically diverse reductive dehalogenase-homologous genes in deep subseafloor sedimentary metagenomes.</title>
        <authorList>
            <person name="Kawai M."/>
            <person name="Futagami T."/>
            <person name="Toyoda A."/>
            <person name="Takaki Y."/>
            <person name="Nishi S."/>
            <person name="Hori S."/>
            <person name="Arai W."/>
            <person name="Tsubouchi T."/>
            <person name="Morono Y."/>
            <person name="Uchiyama I."/>
            <person name="Ito T."/>
            <person name="Fujiyama A."/>
            <person name="Inagaki F."/>
            <person name="Takami H."/>
        </authorList>
    </citation>
    <scope>NUCLEOTIDE SEQUENCE</scope>
    <source>
        <strain evidence="1">Expedition CK06-06</strain>
    </source>
</reference>
<dbReference type="EMBL" id="BARU01025889">
    <property type="protein sequence ID" value="GAH71757.1"/>
    <property type="molecule type" value="Genomic_DNA"/>
</dbReference>
<feature type="non-terminal residue" evidence="1">
    <location>
        <position position="1"/>
    </location>
</feature>
<dbReference type="AlphaFoldDB" id="X1HQJ3"/>